<reference evidence="1" key="1">
    <citation type="submission" date="2020-03" db="EMBL/GenBank/DDBJ databases">
        <authorList>
            <person name="Weist P."/>
        </authorList>
    </citation>
    <scope>NUCLEOTIDE SEQUENCE</scope>
</reference>
<accession>A0A9N7UHQ1</accession>
<comment type="caution">
    <text evidence="1">The sequence shown here is derived from an EMBL/GenBank/DDBJ whole genome shotgun (WGS) entry which is preliminary data.</text>
</comment>
<protein>
    <submittedName>
        <fullName evidence="1">Uncharacterized protein</fullName>
    </submittedName>
</protein>
<organism evidence="1 2">
    <name type="scientific">Pleuronectes platessa</name>
    <name type="common">European plaice</name>
    <dbReference type="NCBI Taxonomy" id="8262"/>
    <lineage>
        <taxon>Eukaryota</taxon>
        <taxon>Metazoa</taxon>
        <taxon>Chordata</taxon>
        <taxon>Craniata</taxon>
        <taxon>Vertebrata</taxon>
        <taxon>Euteleostomi</taxon>
        <taxon>Actinopterygii</taxon>
        <taxon>Neopterygii</taxon>
        <taxon>Teleostei</taxon>
        <taxon>Neoteleostei</taxon>
        <taxon>Acanthomorphata</taxon>
        <taxon>Carangaria</taxon>
        <taxon>Pleuronectiformes</taxon>
        <taxon>Pleuronectoidei</taxon>
        <taxon>Pleuronectidae</taxon>
        <taxon>Pleuronectes</taxon>
    </lineage>
</organism>
<evidence type="ECO:0000313" key="1">
    <source>
        <dbReference type="EMBL" id="CAB1430632.1"/>
    </source>
</evidence>
<sequence length="94" mass="10907">SLNSLSLPVFSLEDMYSSPQSGCEGCSLHISTTRWCRRHCSLKHQLGIGVLVSPLLHGDELHKMKVRNQNPLFEECWYYWFSSYRDQGMKEPTE</sequence>
<keyword evidence="2" id="KW-1185">Reference proteome</keyword>
<gene>
    <name evidence="1" type="ORF">PLEPLA_LOCUS18614</name>
</gene>
<dbReference type="Proteomes" id="UP001153269">
    <property type="component" value="Unassembled WGS sequence"/>
</dbReference>
<feature type="non-terminal residue" evidence="1">
    <location>
        <position position="94"/>
    </location>
</feature>
<evidence type="ECO:0000313" key="2">
    <source>
        <dbReference type="Proteomes" id="UP001153269"/>
    </source>
</evidence>
<dbReference type="AlphaFoldDB" id="A0A9N7UHQ1"/>
<name>A0A9N7UHQ1_PLEPL</name>
<proteinExistence type="predicted"/>
<dbReference type="EMBL" id="CADEAL010001253">
    <property type="protein sequence ID" value="CAB1430632.1"/>
    <property type="molecule type" value="Genomic_DNA"/>
</dbReference>